<evidence type="ECO:0000313" key="2">
    <source>
        <dbReference type="Proteomes" id="UP001057402"/>
    </source>
</evidence>
<comment type="caution">
    <text evidence="1">The sequence shown here is derived from an EMBL/GenBank/DDBJ whole genome shotgun (WGS) entry which is preliminary data.</text>
</comment>
<accession>A0ACB9RNX9</accession>
<evidence type="ECO:0000313" key="1">
    <source>
        <dbReference type="EMBL" id="KAI4380544.1"/>
    </source>
</evidence>
<organism evidence="1 2">
    <name type="scientific">Melastoma candidum</name>
    <dbReference type="NCBI Taxonomy" id="119954"/>
    <lineage>
        <taxon>Eukaryota</taxon>
        <taxon>Viridiplantae</taxon>
        <taxon>Streptophyta</taxon>
        <taxon>Embryophyta</taxon>
        <taxon>Tracheophyta</taxon>
        <taxon>Spermatophyta</taxon>
        <taxon>Magnoliopsida</taxon>
        <taxon>eudicotyledons</taxon>
        <taxon>Gunneridae</taxon>
        <taxon>Pentapetalae</taxon>
        <taxon>rosids</taxon>
        <taxon>malvids</taxon>
        <taxon>Myrtales</taxon>
        <taxon>Melastomataceae</taxon>
        <taxon>Melastomatoideae</taxon>
        <taxon>Melastomateae</taxon>
        <taxon>Melastoma</taxon>
    </lineage>
</organism>
<name>A0ACB9RNX9_9MYRT</name>
<keyword evidence="2" id="KW-1185">Reference proteome</keyword>
<proteinExistence type="predicted"/>
<protein>
    <submittedName>
        <fullName evidence="1">Uncharacterized protein</fullName>
    </submittedName>
</protein>
<gene>
    <name evidence="1" type="ORF">MLD38_006722</name>
</gene>
<dbReference type="EMBL" id="CM042882">
    <property type="protein sequence ID" value="KAI4380544.1"/>
    <property type="molecule type" value="Genomic_DNA"/>
</dbReference>
<reference evidence="2" key="1">
    <citation type="journal article" date="2023" name="Front. Plant Sci.">
        <title>Chromosomal-level genome assembly of Melastoma candidum provides insights into trichome evolution.</title>
        <authorList>
            <person name="Zhong Y."/>
            <person name="Wu W."/>
            <person name="Sun C."/>
            <person name="Zou P."/>
            <person name="Liu Y."/>
            <person name="Dai S."/>
            <person name="Zhou R."/>
        </authorList>
    </citation>
    <scope>NUCLEOTIDE SEQUENCE [LARGE SCALE GENOMIC DNA]</scope>
</reference>
<dbReference type="Proteomes" id="UP001057402">
    <property type="component" value="Chromosome 3"/>
</dbReference>
<sequence>MGSAMITVVLTVAATITIAAASSSECMSSGECQGSFNVFISFRGKDVRNTFLSHLLQALEHAGIRAYVDTTGLSKGDDIAQSLGEAIRNSRIAIPIFSLNYASSRWCLNELVQIMDCRKRGQLVMPVFYRVEPWEVRRPTTYSLEKALASHGNDSEVLTRWMKALSDASHLSGWHLDANG</sequence>